<dbReference type="InterPro" id="IPR000477">
    <property type="entry name" value="RT_dom"/>
</dbReference>
<dbReference type="CDD" id="cd01650">
    <property type="entry name" value="RT_nLTR_like"/>
    <property type="match status" value="1"/>
</dbReference>
<dbReference type="GeneID" id="112905276"/>
<evidence type="ECO:0000313" key="5">
    <source>
        <dbReference type="RefSeq" id="XP_025833181.1"/>
    </source>
</evidence>
<dbReference type="RefSeq" id="XP_025833181.1">
    <property type="nucleotide sequence ID" value="XM_025977396.1"/>
</dbReference>
<organism evidence="4 5">
    <name type="scientific">Agrilus planipennis</name>
    <name type="common">Emerald ash borer</name>
    <name type="synonym">Agrilus marcopoli</name>
    <dbReference type="NCBI Taxonomy" id="224129"/>
    <lineage>
        <taxon>Eukaryota</taxon>
        <taxon>Metazoa</taxon>
        <taxon>Ecdysozoa</taxon>
        <taxon>Arthropoda</taxon>
        <taxon>Hexapoda</taxon>
        <taxon>Insecta</taxon>
        <taxon>Pterygota</taxon>
        <taxon>Neoptera</taxon>
        <taxon>Endopterygota</taxon>
        <taxon>Coleoptera</taxon>
        <taxon>Polyphaga</taxon>
        <taxon>Elateriformia</taxon>
        <taxon>Buprestoidea</taxon>
        <taxon>Buprestidae</taxon>
        <taxon>Agrilinae</taxon>
        <taxon>Agrilus</taxon>
    </lineage>
</organism>
<evidence type="ECO:0000259" key="2">
    <source>
        <dbReference type="Pfam" id="PF00078"/>
    </source>
</evidence>
<dbReference type="Pfam" id="PF00078">
    <property type="entry name" value="RVT_1"/>
    <property type="match status" value="1"/>
</dbReference>
<evidence type="ECO:0000313" key="4">
    <source>
        <dbReference type="Proteomes" id="UP000192223"/>
    </source>
</evidence>
<dbReference type="PANTHER" id="PTHR47510:SF3">
    <property type="entry name" value="ENDO_EXONUCLEASE_PHOSPHATASE DOMAIN-CONTAINING PROTEIN"/>
    <property type="match status" value="1"/>
</dbReference>
<dbReference type="PRINTS" id="PR01345">
    <property type="entry name" value="CERVTRCPTASE"/>
</dbReference>
<dbReference type="InParanoid" id="A0A7F5RB24"/>
<feature type="domain" description="Reverse transcriptase" evidence="2">
    <location>
        <begin position="685"/>
        <end position="802"/>
    </location>
</feature>
<name>A0A7F5RB24_AGRPL</name>
<dbReference type="SUPFAM" id="SSF56672">
    <property type="entry name" value="DNA/RNA polymerases"/>
    <property type="match status" value="1"/>
</dbReference>
<keyword evidence="4" id="KW-1185">Reference proteome</keyword>
<dbReference type="InterPro" id="IPR005135">
    <property type="entry name" value="Endo/exonuclease/phosphatase"/>
</dbReference>
<dbReference type="OrthoDB" id="6758853at2759"/>
<dbReference type="Pfam" id="PF14529">
    <property type="entry name" value="Exo_endo_phos_2"/>
    <property type="match status" value="1"/>
</dbReference>
<evidence type="ECO:0000256" key="1">
    <source>
        <dbReference type="SAM" id="Coils"/>
    </source>
</evidence>
<feature type="domain" description="Endonuclease/exonuclease/phosphatase" evidence="3">
    <location>
        <begin position="311"/>
        <end position="428"/>
    </location>
</feature>
<reference evidence="5" key="1">
    <citation type="submission" date="2025-08" db="UniProtKB">
        <authorList>
            <consortium name="RefSeq"/>
        </authorList>
    </citation>
    <scope>IDENTIFICATION</scope>
    <source>
        <tissue evidence="5">Entire body</tissue>
    </source>
</reference>
<dbReference type="GO" id="GO:0003824">
    <property type="term" value="F:catalytic activity"/>
    <property type="evidence" value="ECO:0007669"/>
    <property type="project" value="InterPro"/>
</dbReference>
<feature type="coiled-coil region" evidence="1">
    <location>
        <begin position="26"/>
        <end position="67"/>
    </location>
</feature>
<accession>A0A7F5RB24</accession>
<evidence type="ECO:0000259" key="3">
    <source>
        <dbReference type="Pfam" id="PF14529"/>
    </source>
</evidence>
<dbReference type="PANTHER" id="PTHR47510">
    <property type="entry name" value="REVERSE TRANSCRIPTASE DOMAIN-CONTAINING PROTEIN"/>
    <property type="match status" value="1"/>
</dbReference>
<dbReference type="GO" id="GO:0071897">
    <property type="term" value="P:DNA biosynthetic process"/>
    <property type="evidence" value="ECO:0007669"/>
    <property type="project" value="UniProtKB-ARBA"/>
</dbReference>
<dbReference type="SUPFAM" id="SSF56219">
    <property type="entry name" value="DNase I-like"/>
    <property type="match status" value="1"/>
</dbReference>
<proteinExistence type="predicted"/>
<dbReference type="AlphaFoldDB" id="A0A7F5RB24"/>
<dbReference type="Gene3D" id="3.60.10.10">
    <property type="entry name" value="Endonuclease/exonuclease/phosphatase"/>
    <property type="match status" value="1"/>
</dbReference>
<keyword evidence="1" id="KW-0175">Coiled coil</keyword>
<dbReference type="Proteomes" id="UP000192223">
    <property type="component" value="Unplaced"/>
</dbReference>
<dbReference type="KEGG" id="apln:112905276"/>
<dbReference type="InterPro" id="IPR043502">
    <property type="entry name" value="DNA/RNA_pol_sf"/>
</dbReference>
<protein>
    <submittedName>
        <fullName evidence="5">Uncharacterized protein LOC112905276</fullName>
    </submittedName>
</protein>
<dbReference type="InterPro" id="IPR036691">
    <property type="entry name" value="Endo/exonu/phosph_ase_sf"/>
</dbReference>
<sequence length="1099" mass="124726">MEERCTIEEVTARNIKAFEAKIFRELKILKSELSEMKISYAALSDRCQDIQKENAALRITVSSLQEAHATQLSRVAAELEDRRRRRKNIILTGLIERTAPTPKRRAEIDRNDVFQSLTNICPTVETDDLRHVSRLDDKTENRNRAVKVTLSSPELASKILCRGRRQPSPTVKVLNDRTPAQQLELETLRRELATRQAAGHHLTIRYTAAATINISFLYTNIATLMTKFDQLEIEVTQKKPTIVVITETWLRDDIPDTLVNIPGVKKGGGVMFYVLNNLDGANISATPLVHLQEPRLEALWLKITIRDLTFVVAGIYRPPTKTYSVTPTDTLLFEVLRRVGGTKTPTFIFGDFNFPDTTWEHGLPQSPREVDKAFIEALLDSNLEQLIREPTRHRGVQTPSILDFVLTNEPQLLSSPKLHPAIGGSDHQDRIPFFKLDYSTISARIPDRLPPPMEDLIQTYDDFTESLTSLLREAAPPSRRVCRKRPLKPWVTNDILSNITKKKRLWEVYKRTKTPAAYQNYRAHSNSLSNIIRLARKQYETEIAAKGGKLLYAYLSRASTSHSPVPNAMKKGDLEITNPSDIAELFADTFAEVYTTEPSGPLPSLGYPPQDDHLSDIDFSVRDVEEVLRSFDSSACSGPDGIPSVVLKNCAETLAPFLHTLFRQSLDKGTIPENWRRATITPIFKKGSRHLASNYRPISLTSATCKVLERLLAKEILEFALQKGIIPPQQHGFVPGRSISSNMLLCLDDWAKAVDSGIPVDIVYLDFSKAFDKVPQRRLLQKLHHLEIRGKLLAWIEAYMRRLRVGFPGALFLVPCFLTFTHPTCTCEQHPSTRHTRMKIYGNPLTHGDSIQQDLDNLALWSHDWMIPLNPGKCTVLHLGMKKNPHRVYHLGNLALAPVTSQVDLGIIVSDDLKWDLQTTAVVKKTNSFLYRVRKAVVEVDIPLLRNVLTTYVLPMVEYGSTVLATYLQKDIKALEGILRRALMIPRTLKSLPYEERLRRLGLQSLADRRLFADLTETYRILHGMYRASDLQRIFLRSTSQRGHNLRLNVSRFKTQHLEYHLGNRVISTWNSLPASIAQAPSIDVFKASLHRHLFGSTR</sequence>
<gene>
    <name evidence="5" type="primary">LOC112905276</name>
</gene>